<dbReference type="EMBL" id="EQ973966">
    <property type="protein sequence ID" value="EEF36830.1"/>
    <property type="molecule type" value="Genomic_DNA"/>
</dbReference>
<name>B9SHV2_RICCO</name>
<dbReference type="Pfam" id="PF13639">
    <property type="entry name" value="zf-RING_2"/>
    <property type="match status" value="1"/>
</dbReference>
<dbReference type="GO" id="GO:0005737">
    <property type="term" value="C:cytoplasm"/>
    <property type="evidence" value="ECO:0000318"/>
    <property type="project" value="GO_Central"/>
</dbReference>
<evidence type="ECO:0000256" key="4">
    <source>
        <dbReference type="PROSITE-ProRule" id="PRU00175"/>
    </source>
</evidence>
<dbReference type="GO" id="GO:0008270">
    <property type="term" value="F:zinc ion binding"/>
    <property type="evidence" value="ECO:0007669"/>
    <property type="project" value="UniProtKB-KW"/>
</dbReference>
<dbReference type="SMART" id="SM00184">
    <property type="entry name" value="RING"/>
    <property type="match status" value="1"/>
</dbReference>
<keyword evidence="1" id="KW-0479">Metal-binding</keyword>
<evidence type="ECO:0000313" key="7">
    <source>
        <dbReference type="Proteomes" id="UP000008311"/>
    </source>
</evidence>
<dbReference type="PANTHER" id="PTHR45676:SF41">
    <property type="entry name" value="RING-H2 FINGER PROTEIN ATL66"/>
    <property type="match status" value="1"/>
</dbReference>
<dbReference type="GO" id="GO:0061630">
    <property type="term" value="F:ubiquitin protein ligase activity"/>
    <property type="evidence" value="ECO:0000318"/>
    <property type="project" value="GO_Central"/>
</dbReference>
<dbReference type="InterPro" id="IPR011016">
    <property type="entry name" value="Znf_RING-CH"/>
</dbReference>
<evidence type="ECO:0000256" key="3">
    <source>
        <dbReference type="ARBA" id="ARBA00022833"/>
    </source>
</evidence>
<organism evidence="6 7">
    <name type="scientific">Ricinus communis</name>
    <name type="common">Castor bean</name>
    <dbReference type="NCBI Taxonomy" id="3988"/>
    <lineage>
        <taxon>Eukaryota</taxon>
        <taxon>Viridiplantae</taxon>
        <taxon>Streptophyta</taxon>
        <taxon>Embryophyta</taxon>
        <taxon>Tracheophyta</taxon>
        <taxon>Spermatophyta</taxon>
        <taxon>Magnoliopsida</taxon>
        <taxon>eudicotyledons</taxon>
        <taxon>Gunneridae</taxon>
        <taxon>Pentapetalae</taxon>
        <taxon>rosids</taxon>
        <taxon>fabids</taxon>
        <taxon>Malpighiales</taxon>
        <taxon>Euphorbiaceae</taxon>
        <taxon>Acalyphoideae</taxon>
        <taxon>Acalypheae</taxon>
        <taxon>Ricinus</taxon>
    </lineage>
</organism>
<evidence type="ECO:0000256" key="1">
    <source>
        <dbReference type="ARBA" id="ARBA00022723"/>
    </source>
</evidence>
<dbReference type="Proteomes" id="UP000008311">
    <property type="component" value="Unassembled WGS sequence"/>
</dbReference>
<feature type="domain" description="RING-type" evidence="5">
    <location>
        <begin position="199"/>
        <end position="240"/>
    </location>
</feature>
<dbReference type="SMART" id="SM00744">
    <property type="entry name" value="RINGv"/>
    <property type="match status" value="1"/>
</dbReference>
<keyword evidence="7" id="KW-1185">Reference proteome</keyword>
<dbReference type="InterPro" id="IPR001841">
    <property type="entry name" value="Znf_RING"/>
</dbReference>
<sequence>MESSLFTRPPYSDVKFCIKLDKDILPSCRCLQLIPPRTFYILYRLRQEIKFCHPSSSSSSSEEEEEEDEENCVYKNGLLHKLDPWENSYLTPTDDLDHVKYFLSLLLSDIPFCTFDDEFLDKPIRSLSSSSCQTSPDRVVPVVVQVKVETHVACWESDVPSILSDVLSSRKQPKQIETSVLQLYTMIRRSEVSTPDRQCVICFEELGAGSRATALPCSHIFHTQCILTWLDNNLSCPLCRSPLTDLTGDNSL</sequence>
<accession>B9SHV2</accession>
<gene>
    <name evidence="6" type="ORF">RCOM_0621890</name>
</gene>
<proteinExistence type="predicted"/>
<dbReference type="eggNOG" id="KOG0800">
    <property type="taxonomic scope" value="Eukaryota"/>
</dbReference>
<reference evidence="7" key="1">
    <citation type="journal article" date="2010" name="Nat. Biotechnol.">
        <title>Draft genome sequence of the oilseed species Ricinus communis.</title>
        <authorList>
            <person name="Chan A.P."/>
            <person name="Crabtree J."/>
            <person name="Zhao Q."/>
            <person name="Lorenzi H."/>
            <person name="Orvis J."/>
            <person name="Puiu D."/>
            <person name="Melake-Berhan A."/>
            <person name="Jones K.M."/>
            <person name="Redman J."/>
            <person name="Chen G."/>
            <person name="Cahoon E.B."/>
            <person name="Gedil M."/>
            <person name="Stanke M."/>
            <person name="Haas B.J."/>
            <person name="Wortman J.R."/>
            <person name="Fraser-Liggett C.M."/>
            <person name="Ravel J."/>
            <person name="Rabinowicz P.D."/>
        </authorList>
    </citation>
    <scope>NUCLEOTIDE SEQUENCE [LARGE SCALE GENOMIC DNA]</scope>
    <source>
        <strain evidence="7">cv. Hale</strain>
    </source>
</reference>
<evidence type="ECO:0000259" key="5">
    <source>
        <dbReference type="PROSITE" id="PS50089"/>
    </source>
</evidence>
<dbReference type="Gene3D" id="3.30.40.10">
    <property type="entry name" value="Zinc/RING finger domain, C3HC4 (zinc finger)"/>
    <property type="match status" value="1"/>
</dbReference>
<dbReference type="PROSITE" id="PS50089">
    <property type="entry name" value="ZF_RING_2"/>
    <property type="match status" value="1"/>
</dbReference>
<dbReference type="InterPro" id="IPR013083">
    <property type="entry name" value="Znf_RING/FYVE/PHD"/>
</dbReference>
<dbReference type="AlphaFoldDB" id="B9SHV2"/>
<dbReference type="SUPFAM" id="SSF57850">
    <property type="entry name" value="RING/U-box"/>
    <property type="match status" value="1"/>
</dbReference>
<evidence type="ECO:0000313" key="6">
    <source>
        <dbReference type="EMBL" id="EEF36830.1"/>
    </source>
</evidence>
<keyword evidence="2 4" id="KW-0863">Zinc-finger</keyword>
<protein>
    <submittedName>
        <fullName evidence="6">Zinc finger protein, putative</fullName>
    </submittedName>
</protein>
<dbReference type="GO" id="GO:0016567">
    <property type="term" value="P:protein ubiquitination"/>
    <property type="evidence" value="ECO:0000318"/>
    <property type="project" value="GO_Central"/>
</dbReference>
<dbReference type="PANTHER" id="PTHR45676">
    <property type="entry name" value="RING-H2 FINGER PROTEIN ATL51-RELATED"/>
    <property type="match status" value="1"/>
</dbReference>
<evidence type="ECO:0000256" key="2">
    <source>
        <dbReference type="ARBA" id="ARBA00022771"/>
    </source>
</evidence>
<dbReference type="InParanoid" id="B9SHV2"/>
<keyword evidence="3" id="KW-0862">Zinc</keyword>